<proteinExistence type="predicted"/>
<reference evidence="2" key="1">
    <citation type="submission" date="2018-05" db="EMBL/GenBank/DDBJ databases">
        <authorList>
            <person name="Li Y."/>
        </authorList>
    </citation>
    <scope>NUCLEOTIDE SEQUENCE [LARGE SCALE GENOMIC DNA]</scope>
    <source>
        <strain evidence="2">sk1b4</strain>
    </source>
</reference>
<dbReference type="EMBL" id="QETB01000001">
    <property type="protein sequence ID" value="PWF27324.1"/>
    <property type="molecule type" value="Genomic_DNA"/>
</dbReference>
<organism evidence="1 2">
    <name type="scientific">Ancrocorticia populi</name>
    <dbReference type="NCBI Taxonomy" id="2175228"/>
    <lineage>
        <taxon>Bacteria</taxon>
        <taxon>Bacillati</taxon>
        <taxon>Actinomycetota</taxon>
        <taxon>Actinomycetes</taxon>
        <taxon>Actinomycetales</taxon>
        <taxon>Actinomycetaceae</taxon>
        <taxon>Ancrocorticia</taxon>
    </lineage>
</organism>
<name>A0A2V1KEJ4_9ACTO</name>
<evidence type="ECO:0000313" key="2">
    <source>
        <dbReference type="Proteomes" id="UP000245283"/>
    </source>
</evidence>
<evidence type="ECO:0008006" key="3">
    <source>
        <dbReference type="Google" id="ProtNLM"/>
    </source>
</evidence>
<accession>A0A2V1KEJ4</accession>
<dbReference type="AlphaFoldDB" id="A0A2V1KEJ4"/>
<dbReference type="Proteomes" id="UP000245283">
    <property type="component" value="Unassembled WGS sequence"/>
</dbReference>
<sequence>MSGEDFSRVGVLLEELGGECRTLAMDEGNITDCAELLERLKTAGIAMDGLGAALIGRVIELQCKDAAEVQNGCAPDGDDPHHRGSDPGCHGSLGKDRTLLKLVERTGRQSYRAAAKEIRLSKFAAGCFPMFLEGMRQGKISAAYIEVLGMVGRTQALTELAQDNEEMLLEWTQTQDVKEFRRSIKRWERENGFKAARKAREAGGRGRRESLRLYPEDDGYKVSGWLTGESGSVVIRALRQESRVVVEEQGLSGTTRGAGEHHTGSSVVDLWGHGERNARSLVRILRRVLKNNRRSSAGPVSFRDTTPIRRPVLWVEPERDAQRKPNVATGFG</sequence>
<dbReference type="RefSeq" id="WP_109092824.1">
    <property type="nucleotide sequence ID" value="NZ_QETB01000001.1"/>
</dbReference>
<gene>
    <name evidence="1" type="ORF">DD236_02760</name>
</gene>
<keyword evidence="2" id="KW-1185">Reference proteome</keyword>
<evidence type="ECO:0000313" key="1">
    <source>
        <dbReference type="EMBL" id="PWF27324.1"/>
    </source>
</evidence>
<protein>
    <recommendedName>
        <fullName evidence="3">DUF222 domain-containing protein</fullName>
    </recommendedName>
</protein>
<comment type="caution">
    <text evidence="1">The sequence shown here is derived from an EMBL/GenBank/DDBJ whole genome shotgun (WGS) entry which is preliminary data.</text>
</comment>